<dbReference type="InterPro" id="IPR002429">
    <property type="entry name" value="CcO_II-like_C"/>
</dbReference>
<evidence type="ECO:0000313" key="20">
    <source>
        <dbReference type="Proteomes" id="UP000244940"/>
    </source>
</evidence>
<dbReference type="InterPro" id="IPR008972">
    <property type="entry name" value="Cupredoxin"/>
</dbReference>
<evidence type="ECO:0000256" key="9">
    <source>
        <dbReference type="ARBA" id="ARBA00022989"/>
    </source>
</evidence>
<dbReference type="InterPro" id="IPR036257">
    <property type="entry name" value="Cyt_c_oxidase_su2_TM_sf"/>
</dbReference>
<dbReference type="PROSITE" id="PS00078">
    <property type="entry name" value="COX2"/>
    <property type="match status" value="1"/>
</dbReference>
<protein>
    <recommendedName>
        <fullName evidence="15">Cytochrome c oxidase subunit 2</fullName>
        <ecNumber evidence="15">7.1.1.9</ecNumber>
    </recommendedName>
</protein>
<dbReference type="EMBL" id="QEYD01000008">
    <property type="protein sequence ID" value="PWE28074.1"/>
    <property type="molecule type" value="Genomic_DNA"/>
</dbReference>
<dbReference type="PANTHER" id="PTHR22888:SF9">
    <property type="entry name" value="CYTOCHROME C OXIDASE SUBUNIT 2"/>
    <property type="match status" value="1"/>
</dbReference>
<dbReference type="InterPro" id="IPR011759">
    <property type="entry name" value="Cyt_c_oxidase_su2_TM_dom"/>
</dbReference>
<name>A0A2U2C8F3_9RHOB</name>
<keyword evidence="7" id="KW-1278">Translocase</keyword>
<evidence type="ECO:0000256" key="8">
    <source>
        <dbReference type="ARBA" id="ARBA00022982"/>
    </source>
</evidence>
<evidence type="ECO:0000256" key="1">
    <source>
        <dbReference type="ARBA" id="ARBA00004141"/>
    </source>
</evidence>
<evidence type="ECO:0000256" key="10">
    <source>
        <dbReference type="ARBA" id="ARBA00023008"/>
    </source>
</evidence>
<comment type="subcellular location">
    <subcellularLocation>
        <location evidence="14">Cell membrane</location>
        <topology evidence="14">Multi-pass membrane protein</topology>
    </subcellularLocation>
    <subcellularLocation>
        <location evidence="1">Membrane</location>
        <topology evidence="1">Multi-pass membrane protein</topology>
    </subcellularLocation>
</comment>
<dbReference type="GO" id="GO:0005507">
    <property type="term" value="F:copper ion binding"/>
    <property type="evidence" value="ECO:0007669"/>
    <property type="project" value="InterPro"/>
</dbReference>
<feature type="domain" description="Cytochrome oxidase subunit II copper A binding" evidence="17">
    <location>
        <begin position="120"/>
        <end position="256"/>
    </location>
</feature>
<evidence type="ECO:0000256" key="13">
    <source>
        <dbReference type="ARBA" id="ARBA00047816"/>
    </source>
</evidence>
<evidence type="ECO:0000256" key="3">
    <source>
        <dbReference type="ARBA" id="ARBA00022448"/>
    </source>
</evidence>
<dbReference type="SUPFAM" id="SSF81464">
    <property type="entry name" value="Cytochrome c oxidase subunit II-like, transmembrane region"/>
    <property type="match status" value="1"/>
</dbReference>
<feature type="transmembrane region" description="Helical" evidence="16">
    <location>
        <begin position="49"/>
        <end position="70"/>
    </location>
</feature>
<gene>
    <name evidence="19" type="primary">coxB</name>
    <name evidence="19" type="ORF">C4N9_13840</name>
</gene>
<keyword evidence="10 15" id="KW-0186">Copper</keyword>
<dbReference type="SUPFAM" id="SSF49503">
    <property type="entry name" value="Cupredoxins"/>
    <property type="match status" value="1"/>
</dbReference>
<dbReference type="AlphaFoldDB" id="A0A2U2C8F3"/>
<dbReference type="Pfam" id="PF00116">
    <property type="entry name" value="COX2"/>
    <property type="match status" value="1"/>
</dbReference>
<dbReference type="PANTHER" id="PTHR22888">
    <property type="entry name" value="CYTOCHROME C OXIDASE, SUBUNIT II"/>
    <property type="match status" value="1"/>
</dbReference>
<comment type="cofactor">
    <cofactor evidence="15">
        <name>Cu cation</name>
        <dbReference type="ChEBI" id="CHEBI:23378"/>
    </cofactor>
    <text evidence="15">Binds a copper A center.</text>
</comment>
<dbReference type="Proteomes" id="UP000244940">
    <property type="component" value="Unassembled WGS sequence"/>
</dbReference>
<keyword evidence="11 16" id="KW-0472">Membrane</keyword>
<dbReference type="Gene3D" id="1.10.287.90">
    <property type="match status" value="1"/>
</dbReference>
<comment type="similarity">
    <text evidence="2 14">Belongs to the cytochrome c oxidase subunit 2 family.</text>
</comment>
<evidence type="ECO:0000256" key="5">
    <source>
        <dbReference type="ARBA" id="ARBA00022692"/>
    </source>
</evidence>
<dbReference type="GO" id="GO:0016491">
    <property type="term" value="F:oxidoreductase activity"/>
    <property type="evidence" value="ECO:0007669"/>
    <property type="project" value="InterPro"/>
</dbReference>
<comment type="caution">
    <text evidence="19">The sequence shown here is derived from an EMBL/GenBank/DDBJ whole genome shotgun (WGS) entry which is preliminary data.</text>
</comment>
<evidence type="ECO:0000313" key="19">
    <source>
        <dbReference type="EMBL" id="PWE28074.1"/>
    </source>
</evidence>
<keyword evidence="8 14" id="KW-0249">Electron transport</keyword>
<keyword evidence="3 14" id="KW-0813">Transport</keyword>
<dbReference type="GO" id="GO:0004129">
    <property type="term" value="F:cytochrome-c oxidase activity"/>
    <property type="evidence" value="ECO:0007669"/>
    <property type="project" value="UniProtKB-EC"/>
</dbReference>
<dbReference type="EC" id="7.1.1.9" evidence="15"/>
<feature type="domain" description="Cytochrome oxidase subunit II transmembrane region profile" evidence="18">
    <location>
        <begin position="24"/>
        <end position="119"/>
    </location>
</feature>
<dbReference type="GeneID" id="94365972"/>
<evidence type="ECO:0000259" key="18">
    <source>
        <dbReference type="PROSITE" id="PS50999"/>
    </source>
</evidence>
<evidence type="ECO:0000256" key="15">
    <source>
        <dbReference type="RuleBase" id="RU004024"/>
    </source>
</evidence>
<dbReference type="GO" id="GO:0042773">
    <property type="term" value="P:ATP synthesis coupled electron transport"/>
    <property type="evidence" value="ECO:0007669"/>
    <property type="project" value="TreeGrafter"/>
</dbReference>
<evidence type="ECO:0000256" key="14">
    <source>
        <dbReference type="RuleBase" id="RU000456"/>
    </source>
</evidence>
<dbReference type="PROSITE" id="PS50857">
    <property type="entry name" value="COX2_CUA"/>
    <property type="match status" value="1"/>
</dbReference>
<keyword evidence="5 14" id="KW-0812">Transmembrane</keyword>
<dbReference type="OrthoDB" id="9781261at2"/>
<keyword evidence="6 15" id="KW-0479">Metal-binding</keyword>
<dbReference type="GO" id="GO:0005886">
    <property type="term" value="C:plasma membrane"/>
    <property type="evidence" value="ECO:0007669"/>
    <property type="project" value="UniProtKB-SubCell"/>
</dbReference>
<evidence type="ECO:0000256" key="2">
    <source>
        <dbReference type="ARBA" id="ARBA00007866"/>
    </source>
</evidence>
<dbReference type="PRINTS" id="PR01166">
    <property type="entry name" value="CYCOXIDASEII"/>
</dbReference>
<dbReference type="Pfam" id="PF02790">
    <property type="entry name" value="COX2_TM"/>
    <property type="match status" value="1"/>
</dbReference>
<evidence type="ECO:0000256" key="12">
    <source>
        <dbReference type="ARBA" id="ARBA00024688"/>
    </source>
</evidence>
<reference evidence="19 20" key="1">
    <citation type="submission" date="2018-05" db="EMBL/GenBank/DDBJ databases">
        <title>Pararhodobacter marina sp. nov., isolated from deep-sea water of the Indian Ocean.</title>
        <authorList>
            <person name="Lai Q.Sr."/>
            <person name="Liu X."/>
            <person name="Shao Z."/>
        </authorList>
    </citation>
    <scope>NUCLEOTIDE SEQUENCE [LARGE SCALE GENOMIC DNA]</scope>
    <source>
        <strain evidence="19 20">CIC4N-9</strain>
    </source>
</reference>
<dbReference type="InterPro" id="IPR045187">
    <property type="entry name" value="CcO_II"/>
</dbReference>
<evidence type="ECO:0000256" key="6">
    <source>
        <dbReference type="ARBA" id="ARBA00022723"/>
    </source>
</evidence>
<comment type="catalytic activity">
    <reaction evidence="13 15">
        <text>4 Fe(II)-[cytochrome c] + O2 + 8 H(+)(in) = 4 Fe(III)-[cytochrome c] + 2 H2O + 4 H(+)(out)</text>
        <dbReference type="Rhea" id="RHEA:11436"/>
        <dbReference type="Rhea" id="RHEA-COMP:10350"/>
        <dbReference type="Rhea" id="RHEA-COMP:14399"/>
        <dbReference type="ChEBI" id="CHEBI:15377"/>
        <dbReference type="ChEBI" id="CHEBI:15378"/>
        <dbReference type="ChEBI" id="CHEBI:15379"/>
        <dbReference type="ChEBI" id="CHEBI:29033"/>
        <dbReference type="ChEBI" id="CHEBI:29034"/>
        <dbReference type="EC" id="7.1.1.9"/>
    </reaction>
</comment>
<comment type="function">
    <text evidence="12 15">Subunits I and II form the functional core of the enzyme complex. Electrons originating in cytochrome c are transferred via heme a and Cu(A) to the binuclear center formed by heme a3 and Cu(B).</text>
</comment>
<dbReference type="NCBIfam" id="TIGR02866">
    <property type="entry name" value="CoxB"/>
    <property type="match status" value="1"/>
</dbReference>
<organism evidence="19 20">
    <name type="scientific">Pararhodobacter marinus</name>
    <dbReference type="NCBI Taxonomy" id="2184063"/>
    <lineage>
        <taxon>Bacteria</taxon>
        <taxon>Pseudomonadati</taxon>
        <taxon>Pseudomonadota</taxon>
        <taxon>Alphaproteobacteria</taxon>
        <taxon>Rhodobacterales</taxon>
        <taxon>Paracoccaceae</taxon>
        <taxon>Pararhodobacter</taxon>
    </lineage>
</organism>
<keyword evidence="20" id="KW-1185">Reference proteome</keyword>
<evidence type="ECO:0000256" key="4">
    <source>
        <dbReference type="ARBA" id="ARBA00022660"/>
    </source>
</evidence>
<keyword evidence="4 14" id="KW-0679">Respiratory chain</keyword>
<sequence length="278" mass="30592">MGAAALSMAVAGQAMAQDLPFLGEPHDAGIALQRAHSPVAESSHWIDHMLLYIIGAITVFVCVLLLWVIVRYNQRSNPVPSRFTHNSPLEIAWTILPIFILIFIGSFTVPALFRDQTMPDADVTIKVTGYQWYWGYEYVDHGVELSAYPLQRDELAENGYEDRHYLLATDSQVVVPVGQNVVMQVTGGDVIHSWTIPAFGVKQDAVPGRLAQLWFNVDEPGIYFGQCSELCGQGHAYMPITVRAVSPEDYVAWLQEQGAENLAAAPGYDAAAVELASN</sequence>
<accession>A0A2U2C8F3</accession>
<dbReference type="RefSeq" id="WP_109534071.1">
    <property type="nucleotide sequence ID" value="NZ_CAXPUO010000079.1"/>
</dbReference>
<dbReference type="PROSITE" id="PS50999">
    <property type="entry name" value="COX2_TM"/>
    <property type="match status" value="1"/>
</dbReference>
<proteinExistence type="inferred from homology"/>
<dbReference type="Gene3D" id="2.60.40.420">
    <property type="entry name" value="Cupredoxins - blue copper proteins"/>
    <property type="match status" value="1"/>
</dbReference>
<dbReference type="InterPro" id="IPR014222">
    <property type="entry name" value="Cyt_c_oxidase_su2"/>
</dbReference>
<feature type="transmembrane region" description="Helical" evidence="16">
    <location>
        <begin position="91"/>
        <end position="113"/>
    </location>
</feature>
<evidence type="ECO:0000256" key="7">
    <source>
        <dbReference type="ARBA" id="ARBA00022967"/>
    </source>
</evidence>
<evidence type="ECO:0000256" key="16">
    <source>
        <dbReference type="SAM" id="Phobius"/>
    </source>
</evidence>
<dbReference type="InterPro" id="IPR001505">
    <property type="entry name" value="Copper_CuA"/>
</dbReference>
<evidence type="ECO:0000256" key="11">
    <source>
        <dbReference type="ARBA" id="ARBA00023136"/>
    </source>
</evidence>
<keyword evidence="9 16" id="KW-1133">Transmembrane helix</keyword>
<evidence type="ECO:0000259" key="17">
    <source>
        <dbReference type="PROSITE" id="PS50857"/>
    </source>
</evidence>